<dbReference type="SUPFAM" id="SSF56091">
    <property type="entry name" value="DNA ligase/mRNA capping enzyme, catalytic domain"/>
    <property type="match status" value="1"/>
</dbReference>
<feature type="domain" description="DNA ligase OB-like" evidence="6">
    <location>
        <begin position="210"/>
        <end position="275"/>
    </location>
</feature>
<dbReference type="Pfam" id="PF14743">
    <property type="entry name" value="DNA_ligase_OB_2"/>
    <property type="match status" value="1"/>
</dbReference>
<comment type="caution">
    <text evidence="7">The sequence shown here is derived from an EMBL/GenBank/DDBJ whole genome shotgun (WGS) entry which is preliminary data.</text>
</comment>
<dbReference type="CDD" id="cd07896">
    <property type="entry name" value="Adenylation_kDNA_ligase_like"/>
    <property type="match status" value="1"/>
</dbReference>
<keyword evidence="5" id="KW-0732">Signal</keyword>
<dbReference type="GO" id="GO:0006260">
    <property type="term" value="P:DNA replication"/>
    <property type="evidence" value="ECO:0007669"/>
    <property type="project" value="UniProtKB-KW"/>
</dbReference>
<dbReference type="PANTHER" id="PTHR47810">
    <property type="entry name" value="DNA LIGASE"/>
    <property type="match status" value="1"/>
</dbReference>
<dbReference type="SUPFAM" id="SSF50249">
    <property type="entry name" value="Nucleic acid-binding proteins"/>
    <property type="match status" value="1"/>
</dbReference>
<keyword evidence="3" id="KW-0227">DNA damage</keyword>
<dbReference type="Gene3D" id="3.30.470.30">
    <property type="entry name" value="DNA ligase/mRNA capping enzyme"/>
    <property type="match status" value="1"/>
</dbReference>
<proteinExistence type="predicted"/>
<dbReference type="InterPro" id="IPR050326">
    <property type="entry name" value="NAD_dep_DNA_ligaseB"/>
</dbReference>
<reference evidence="7" key="1">
    <citation type="submission" date="2022-07" db="EMBL/GenBank/DDBJ databases">
        <authorList>
            <person name="Criscuolo A."/>
        </authorList>
    </citation>
    <scope>NUCLEOTIDE SEQUENCE</scope>
    <source>
        <strain evidence="7">CIP111854</strain>
    </source>
</reference>
<evidence type="ECO:0000256" key="4">
    <source>
        <dbReference type="ARBA" id="ARBA00023204"/>
    </source>
</evidence>
<organism evidence="7 8">
    <name type="scientific">Pseudoalteromonas holothuriae</name>
    <dbReference type="NCBI Taxonomy" id="2963714"/>
    <lineage>
        <taxon>Bacteria</taxon>
        <taxon>Pseudomonadati</taxon>
        <taxon>Pseudomonadota</taxon>
        <taxon>Gammaproteobacteria</taxon>
        <taxon>Alteromonadales</taxon>
        <taxon>Pseudoalteromonadaceae</taxon>
        <taxon>Pseudoalteromonas</taxon>
    </lineage>
</organism>
<protein>
    <submittedName>
        <fullName evidence="7">DNA ligase</fullName>
        <ecNumber evidence="7">6.5.1.1</ecNumber>
    </submittedName>
</protein>
<accession>A0A9W4W065</accession>
<gene>
    <name evidence="7" type="primary">ligA_2</name>
    <name evidence="7" type="ORF">PSECIP111854_02435</name>
</gene>
<evidence type="ECO:0000313" key="8">
    <source>
        <dbReference type="Proteomes" id="UP001152467"/>
    </source>
</evidence>
<evidence type="ECO:0000256" key="3">
    <source>
        <dbReference type="ARBA" id="ARBA00022763"/>
    </source>
</evidence>
<evidence type="ECO:0000256" key="2">
    <source>
        <dbReference type="ARBA" id="ARBA00022705"/>
    </source>
</evidence>
<keyword evidence="2" id="KW-0235">DNA replication</keyword>
<feature type="chain" id="PRO_5040975742" evidence="5">
    <location>
        <begin position="18"/>
        <end position="278"/>
    </location>
</feature>
<sequence>MKVWILLLLGFINYAAASVAKIPQKVELANQYHKDINLTDYLVSEKFDGVRAIWNGHNLITKSGLIISAPAWFTEPLDNEVLEGELWSGYKQFAFVSALARSKRQRDADWQQVRYLVFDAPDPALPFSARYQHYQAKINRMKTTHIHAVEQLHFEHQQQLEQYYQMVLMRGGEGLILHQKHALHQAGRSDRILKYKPYQDAEAIVIGYTEGKGKYKGMIGALKVKSEQGLEFKIGTGISDQLRQQPPKIGSQITYRYQGLTKYGKPRFARLLRVRPKL</sequence>
<evidence type="ECO:0000256" key="5">
    <source>
        <dbReference type="SAM" id="SignalP"/>
    </source>
</evidence>
<dbReference type="AlphaFoldDB" id="A0A9W4W065"/>
<keyword evidence="1 7" id="KW-0436">Ligase</keyword>
<evidence type="ECO:0000256" key="1">
    <source>
        <dbReference type="ARBA" id="ARBA00022598"/>
    </source>
</evidence>
<dbReference type="Gene3D" id="2.40.50.140">
    <property type="entry name" value="Nucleic acid-binding proteins"/>
    <property type="match status" value="1"/>
</dbReference>
<dbReference type="InterPro" id="IPR029319">
    <property type="entry name" value="DNA_ligase_OB"/>
</dbReference>
<dbReference type="GO" id="GO:0006281">
    <property type="term" value="P:DNA repair"/>
    <property type="evidence" value="ECO:0007669"/>
    <property type="project" value="UniProtKB-KW"/>
</dbReference>
<feature type="signal peptide" evidence="5">
    <location>
        <begin position="1"/>
        <end position="17"/>
    </location>
</feature>
<dbReference type="Gene3D" id="3.30.1490.70">
    <property type="match status" value="1"/>
</dbReference>
<evidence type="ECO:0000313" key="7">
    <source>
        <dbReference type="EMBL" id="CAH9059582.1"/>
    </source>
</evidence>
<dbReference type="Proteomes" id="UP001152467">
    <property type="component" value="Unassembled WGS sequence"/>
</dbReference>
<dbReference type="EC" id="6.5.1.1" evidence="7"/>
<dbReference type="PANTHER" id="PTHR47810:SF1">
    <property type="entry name" value="DNA LIGASE B"/>
    <property type="match status" value="1"/>
</dbReference>
<dbReference type="RefSeq" id="WP_261626494.1">
    <property type="nucleotide sequence ID" value="NZ_CAMAPC010000008.1"/>
</dbReference>
<dbReference type="InterPro" id="IPR012340">
    <property type="entry name" value="NA-bd_OB-fold"/>
</dbReference>
<dbReference type="EMBL" id="CAMAPC010000008">
    <property type="protein sequence ID" value="CAH9059582.1"/>
    <property type="molecule type" value="Genomic_DNA"/>
</dbReference>
<keyword evidence="8" id="KW-1185">Reference proteome</keyword>
<dbReference type="NCBIfam" id="NF006592">
    <property type="entry name" value="PRK09125.1"/>
    <property type="match status" value="1"/>
</dbReference>
<dbReference type="CDD" id="cd08041">
    <property type="entry name" value="OBF_kDNA_ligase_like"/>
    <property type="match status" value="1"/>
</dbReference>
<name>A0A9W4W065_9GAMM</name>
<keyword evidence="4" id="KW-0234">DNA repair</keyword>
<evidence type="ECO:0000259" key="6">
    <source>
        <dbReference type="Pfam" id="PF14743"/>
    </source>
</evidence>
<dbReference type="GO" id="GO:0003910">
    <property type="term" value="F:DNA ligase (ATP) activity"/>
    <property type="evidence" value="ECO:0007669"/>
    <property type="project" value="UniProtKB-EC"/>
</dbReference>